<dbReference type="EMBL" id="AP021858">
    <property type="protein sequence ID" value="BBO23994.1"/>
    <property type="molecule type" value="Genomic_DNA"/>
</dbReference>
<dbReference type="PANTHER" id="PTHR43639:SF1">
    <property type="entry name" value="SHORT-CHAIN DEHYDROGENASE_REDUCTASE FAMILY PROTEIN"/>
    <property type="match status" value="1"/>
</dbReference>
<dbReference type="PRINTS" id="PR00081">
    <property type="entry name" value="GDHRDH"/>
</dbReference>
<evidence type="ECO:0000256" key="1">
    <source>
        <dbReference type="ARBA" id="ARBA00006484"/>
    </source>
</evidence>
<evidence type="ECO:0000313" key="5">
    <source>
        <dbReference type="Proteomes" id="UP000662873"/>
    </source>
</evidence>
<proteinExistence type="inferred from homology"/>
<dbReference type="InterPro" id="IPR002347">
    <property type="entry name" value="SDR_fam"/>
</dbReference>
<dbReference type="Gene3D" id="3.40.50.720">
    <property type="entry name" value="NAD(P)-binding Rossmann-like Domain"/>
    <property type="match status" value="1"/>
</dbReference>
<dbReference type="KEGG" id="npy:NPRO_15890"/>
<dbReference type="InterPro" id="IPR057326">
    <property type="entry name" value="KR_dom"/>
</dbReference>
<dbReference type="AlphaFoldDB" id="A0A809SEK2"/>
<evidence type="ECO:0000313" key="4">
    <source>
        <dbReference type="EMBL" id="BBO23994.1"/>
    </source>
</evidence>
<dbReference type="CDD" id="cd05233">
    <property type="entry name" value="SDR_c"/>
    <property type="match status" value="1"/>
</dbReference>
<gene>
    <name evidence="4" type="ORF">NPRO_15890</name>
</gene>
<dbReference type="SMART" id="SM00822">
    <property type="entry name" value="PKS_KR"/>
    <property type="match status" value="1"/>
</dbReference>
<organism evidence="4 5">
    <name type="scientific">Candidatus Nitrosymbiomonas proteolyticus</name>
    <dbReference type="NCBI Taxonomy" id="2608984"/>
    <lineage>
        <taxon>Bacteria</taxon>
        <taxon>Bacillati</taxon>
        <taxon>Armatimonadota</taxon>
        <taxon>Armatimonadota incertae sedis</taxon>
        <taxon>Candidatus Nitrosymbiomonas</taxon>
    </lineage>
</organism>
<evidence type="ECO:0000259" key="3">
    <source>
        <dbReference type="SMART" id="SM00822"/>
    </source>
</evidence>
<dbReference type="GO" id="GO:0016491">
    <property type="term" value="F:oxidoreductase activity"/>
    <property type="evidence" value="ECO:0007669"/>
    <property type="project" value="UniProtKB-KW"/>
</dbReference>
<dbReference type="Proteomes" id="UP000662873">
    <property type="component" value="Chromosome"/>
</dbReference>
<dbReference type="PANTHER" id="PTHR43639">
    <property type="entry name" value="OXIDOREDUCTASE, SHORT-CHAIN DEHYDROGENASE/REDUCTASE FAMILY (AFU_ORTHOLOGUE AFUA_5G02870)"/>
    <property type="match status" value="1"/>
</dbReference>
<keyword evidence="2" id="KW-0560">Oxidoreductase</keyword>
<dbReference type="Pfam" id="PF13561">
    <property type="entry name" value="adh_short_C2"/>
    <property type="match status" value="1"/>
</dbReference>
<dbReference type="PROSITE" id="PS00061">
    <property type="entry name" value="ADH_SHORT"/>
    <property type="match status" value="1"/>
</dbReference>
<accession>A0A809SEK2</accession>
<comment type="similarity">
    <text evidence="1">Belongs to the short-chain dehydrogenases/reductases (SDR) family.</text>
</comment>
<sequence>MGSSRVLVTGSSRGIGRAIARSLAEAGWQVALHGSHPGKDLEESERAVGNQAAGSYIADLSDPSRADSLLAQVVADGPLHALVNNAGVYLPLDFAGASEAVFETNLRKTFAVNFEAPVRLIRAAIPHFRVQGEGKVLNVSSRVGFKGEAGAATYAASKAALTNLTRSLAAELAPQNVLFFGIAPGWTETAMAREGMEDRLEEILAGIPLGRMATPEDCAAACRFLLSEEARYLSGVVIDINGASYFH</sequence>
<reference evidence="4" key="1">
    <citation type="journal article" name="DNA Res.">
        <title>The physiological potential of anammox bacteria as revealed by their core genome structure.</title>
        <authorList>
            <person name="Okubo T."/>
            <person name="Toyoda A."/>
            <person name="Fukuhara K."/>
            <person name="Uchiyama I."/>
            <person name="Harigaya Y."/>
            <person name="Kuroiwa M."/>
            <person name="Suzuki T."/>
            <person name="Murakami Y."/>
            <person name="Suwa Y."/>
            <person name="Takami H."/>
        </authorList>
    </citation>
    <scope>NUCLEOTIDE SEQUENCE</scope>
    <source>
        <strain evidence="4">317325-2</strain>
    </source>
</reference>
<name>A0A809SEK2_9BACT</name>
<dbReference type="FunFam" id="3.40.50.720:FF:000084">
    <property type="entry name" value="Short-chain dehydrogenase reductase"/>
    <property type="match status" value="1"/>
</dbReference>
<protein>
    <submittedName>
        <fullName evidence="4">3-oxoacyl-(Acyl-carrier-protein) reductase</fullName>
    </submittedName>
</protein>
<dbReference type="InterPro" id="IPR020904">
    <property type="entry name" value="Sc_DH/Rdtase_CS"/>
</dbReference>
<evidence type="ECO:0000256" key="2">
    <source>
        <dbReference type="ARBA" id="ARBA00023002"/>
    </source>
</evidence>
<feature type="domain" description="Ketoreductase" evidence="3">
    <location>
        <begin position="4"/>
        <end position="189"/>
    </location>
</feature>
<dbReference type="SUPFAM" id="SSF51735">
    <property type="entry name" value="NAD(P)-binding Rossmann-fold domains"/>
    <property type="match status" value="1"/>
</dbReference>
<dbReference type="InterPro" id="IPR036291">
    <property type="entry name" value="NAD(P)-bd_dom_sf"/>
</dbReference>
<dbReference type="PRINTS" id="PR00080">
    <property type="entry name" value="SDRFAMILY"/>
</dbReference>